<proteinExistence type="predicted"/>
<evidence type="ECO:0000313" key="2">
    <source>
        <dbReference type="EMBL" id="KAF8480496.1"/>
    </source>
</evidence>
<reference evidence="2" key="1">
    <citation type="submission" date="2019-10" db="EMBL/GenBank/DDBJ databases">
        <authorList>
            <consortium name="DOE Joint Genome Institute"/>
            <person name="Kuo A."/>
            <person name="Miyauchi S."/>
            <person name="Kiss E."/>
            <person name="Drula E."/>
            <person name="Kohler A."/>
            <person name="Sanchez-Garcia M."/>
            <person name="Andreopoulos B."/>
            <person name="Barry K.W."/>
            <person name="Bonito G."/>
            <person name="Buee M."/>
            <person name="Carver A."/>
            <person name="Chen C."/>
            <person name="Cichocki N."/>
            <person name="Clum A."/>
            <person name="Culley D."/>
            <person name="Crous P.W."/>
            <person name="Fauchery L."/>
            <person name="Girlanda M."/>
            <person name="Hayes R."/>
            <person name="Keri Z."/>
            <person name="LaButti K."/>
            <person name="Lipzen A."/>
            <person name="Lombard V."/>
            <person name="Magnuson J."/>
            <person name="Maillard F."/>
            <person name="Morin E."/>
            <person name="Murat C."/>
            <person name="Nolan M."/>
            <person name="Ohm R."/>
            <person name="Pangilinan J."/>
            <person name="Pereira M."/>
            <person name="Perotto S."/>
            <person name="Peter M."/>
            <person name="Riley R."/>
            <person name="Sitrit Y."/>
            <person name="Stielow B."/>
            <person name="Szollosi G."/>
            <person name="Zifcakova L."/>
            <person name="Stursova M."/>
            <person name="Spatafora J.W."/>
            <person name="Tedersoo L."/>
            <person name="Vaario L.-M."/>
            <person name="Yamada A."/>
            <person name="Yan M."/>
            <person name="Wang P."/>
            <person name="Xu J."/>
            <person name="Bruns T."/>
            <person name="Baldrian P."/>
            <person name="Vilgalys R."/>
            <person name="Henrissat B."/>
            <person name="Grigoriev I.V."/>
            <person name="Hibbett D."/>
            <person name="Nagy L.G."/>
            <person name="Martin F.M."/>
        </authorList>
    </citation>
    <scope>NUCLEOTIDE SEQUENCE</scope>
    <source>
        <strain evidence="2">Prilba</strain>
    </source>
</reference>
<accession>A0A9P5T9V4</accession>
<organism evidence="2 3">
    <name type="scientific">Russula ochroleuca</name>
    <dbReference type="NCBI Taxonomy" id="152965"/>
    <lineage>
        <taxon>Eukaryota</taxon>
        <taxon>Fungi</taxon>
        <taxon>Dikarya</taxon>
        <taxon>Basidiomycota</taxon>
        <taxon>Agaricomycotina</taxon>
        <taxon>Agaricomycetes</taxon>
        <taxon>Russulales</taxon>
        <taxon>Russulaceae</taxon>
        <taxon>Russula</taxon>
    </lineage>
</organism>
<feature type="region of interest" description="Disordered" evidence="1">
    <location>
        <begin position="88"/>
        <end position="110"/>
    </location>
</feature>
<comment type="caution">
    <text evidence="2">The sequence shown here is derived from an EMBL/GenBank/DDBJ whole genome shotgun (WGS) entry which is preliminary data.</text>
</comment>
<feature type="compositionally biased region" description="Polar residues" evidence="1">
    <location>
        <begin position="35"/>
        <end position="54"/>
    </location>
</feature>
<dbReference type="EMBL" id="WHVB01000008">
    <property type="protein sequence ID" value="KAF8480496.1"/>
    <property type="molecule type" value="Genomic_DNA"/>
</dbReference>
<keyword evidence="3" id="KW-1185">Reference proteome</keyword>
<dbReference type="OrthoDB" id="10635886at2759"/>
<sequence length="238" mass="25893">MENALYRQASCESGSHKTFSISHLDYLPQRNLSPAPSVWQPSPKTATLVSSPASPSDEATGERIRKASLPARPPPLLLSLGREARQCDSSETAVPISPPASLSSRVTDERIRKASLPTRPPPLRLNPGRAVRKVRISDSVSVSKSRTISPMDGDNRGSFLPNPWDSDAKPQPAAFELAIFQPPSFTVSVCPANAFKAGLPRTPRETRTFISPKVISLEITQDVVDRSGVKPRQRPMPI</sequence>
<evidence type="ECO:0000313" key="3">
    <source>
        <dbReference type="Proteomes" id="UP000759537"/>
    </source>
</evidence>
<reference evidence="2" key="2">
    <citation type="journal article" date="2020" name="Nat. Commun.">
        <title>Large-scale genome sequencing of mycorrhizal fungi provides insights into the early evolution of symbiotic traits.</title>
        <authorList>
            <person name="Miyauchi S."/>
            <person name="Kiss E."/>
            <person name="Kuo A."/>
            <person name="Drula E."/>
            <person name="Kohler A."/>
            <person name="Sanchez-Garcia M."/>
            <person name="Morin E."/>
            <person name="Andreopoulos B."/>
            <person name="Barry K.W."/>
            <person name="Bonito G."/>
            <person name="Buee M."/>
            <person name="Carver A."/>
            <person name="Chen C."/>
            <person name="Cichocki N."/>
            <person name="Clum A."/>
            <person name="Culley D."/>
            <person name="Crous P.W."/>
            <person name="Fauchery L."/>
            <person name="Girlanda M."/>
            <person name="Hayes R.D."/>
            <person name="Keri Z."/>
            <person name="LaButti K."/>
            <person name="Lipzen A."/>
            <person name="Lombard V."/>
            <person name="Magnuson J."/>
            <person name="Maillard F."/>
            <person name="Murat C."/>
            <person name="Nolan M."/>
            <person name="Ohm R.A."/>
            <person name="Pangilinan J."/>
            <person name="Pereira M.F."/>
            <person name="Perotto S."/>
            <person name="Peter M."/>
            <person name="Pfister S."/>
            <person name="Riley R."/>
            <person name="Sitrit Y."/>
            <person name="Stielow J.B."/>
            <person name="Szollosi G."/>
            <person name="Zifcakova L."/>
            <person name="Stursova M."/>
            <person name="Spatafora J.W."/>
            <person name="Tedersoo L."/>
            <person name="Vaario L.M."/>
            <person name="Yamada A."/>
            <person name="Yan M."/>
            <person name="Wang P."/>
            <person name="Xu J."/>
            <person name="Bruns T."/>
            <person name="Baldrian P."/>
            <person name="Vilgalys R."/>
            <person name="Dunand C."/>
            <person name="Henrissat B."/>
            <person name="Grigoriev I.V."/>
            <person name="Hibbett D."/>
            <person name="Nagy L.G."/>
            <person name="Martin F.M."/>
        </authorList>
    </citation>
    <scope>NUCLEOTIDE SEQUENCE</scope>
    <source>
        <strain evidence="2">Prilba</strain>
    </source>
</reference>
<dbReference type="Proteomes" id="UP000759537">
    <property type="component" value="Unassembled WGS sequence"/>
</dbReference>
<gene>
    <name evidence="2" type="ORF">DFH94DRAFT_743486</name>
</gene>
<evidence type="ECO:0000256" key="1">
    <source>
        <dbReference type="SAM" id="MobiDB-lite"/>
    </source>
</evidence>
<dbReference type="AlphaFoldDB" id="A0A9P5T9V4"/>
<feature type="region of interest" description="Disordered" evidence="1">
    <location>
        <begin position="35"/>
        <end position="75"/>
    </location>
</feature>
<protein>
    <submittedName>
        <fullName evidence="2">Uncharacterized protein</fullName>
    </submittedName>
</protein>
<name>A0A9P5T9V4_9AGAM</name>